<evidence type="ECO:0000256" key="8">
    <source>
        <dbReference type="ARBA" id="ARBA00023163"/>
    </source>
</evidence>
<feature type="domain" description="NAC" evidence="13">
    <location>
        <begin position="417"/>
        <end position="578"/>
    </location>
</feature>
<dbReference type="Gene3D" id="2.170.150.80">
    <property type="entry name" value="NAC domain"/>
    <property type="match status" value="1"/>
</dbReference>
<dbReference type="InterPro" id="IPR011009">
    <property type="entry name" value="Kinase-like_dom_sf"/>
</dbReference>
<dbReference type="Pfam" id="PF02365">
    <property type="entry name" value="NAM"/>
    <property type="match status" value="1"/>
</dbReference>
<proteinExistence type="predicted"/>
<dbReference type="PROSITE" id="PS00107">
    <property type="entry name" value="PROTEIN_KINASE_ATP"/>
    <property type="match status" value="1"/>
</dbReference>
<dbReference type="FunCoup" id="A0A3Q7FZU2">
    <property type="interactions" value="248"/>
</dbReference>
<dbReference type="InterPro" id="IPR036093">
    <property type="entry name" value="NAC_dom_sf"/>
</dbReference>
<keyword evidence="1" id="KW-0723">Serine/threonine-protein kinase</keyword>
<dbReference type="EnsemblPlants" id="Solyc02g093410.3.1">
    <property type="protein sequence ID" value="Solyc02g093410.3.1"/>
    <property type="gene ID" value="Solyc02g093410.3"/>
</dbReference>
<dbReference type="SUPFAM" id="SSF56112">
    <property type="entry name" value="Protein kinase-like (PK-like)"/>
    <property type="match status" value="1"/>
</dbReference>
<keyword evidence="2" id="KW-0808">Transferase</keyword>
<dbReference type="GO" id="GO:0005524">
    <property type="term" value="F:ATP binding"/>
    <property type="evidence" value="ECO:0007669"/>
    <property type="project" value="UniProtKB-UniRule"/>
</dbReference>
<dbReference type="GO" id="GO:0007165">
    <property type="term" value="P:signal transduction"/>
    <property type="evidence" value="ECO:0000318"/>
    <property type="project" value="GO_Central"/>
</dbReference>
<evidence type="ECO:0008006" key="16">
    <source>
        <dbReference type="Google" id="ProtNLM"/>
    </source>
</evidence>
<reference evidence="14" key="2">
    <citation type="submission" date="2019-01" db="UniProtKB">
        <authorList>
            <consortium name="EnsemblPlants"/>
        </authorList>
    </citation>
    <scope>IDENTIFICATION</scope>
    <source>
        <strain evidence="14">cv. Heinz 1706</strain>
    </source>
</reference>
<dbReference type="GO" id="GO:0005737">
    <property type="term" value="C:cytoplasm"/>
    <property type="evidence" value="ECO:0000318"/>
    <property type="project" value="GO_Central"/>
</dbReference>
<accession>A0A3Q7FZU2</accession>
<evidence type="ECO:0000256" key="7">
    <source>
        <dbReference type="ARBA" id="ARBA00023125"/>
    </source>
</evidence>
<evidence type="ECO:0000256" key="1">
    <source>
        <dbReference type="ARBA" id="ARBA00022527"/>
    </source>
</evidence>
<dbReference type="GO" id="GO:0003677">
    <property type="term" value="F:DNA binding"/>
    <property type="evidence" value="ECO:0007669"/>
    <property type="project" value="UniProtKB-KW"/>
</dbReference>
<evidence type="ECO:0000259" key="13">
    <source>
        <dbReference type="PROSITE" id="PS51005"/>
    </source>
</evidence>
<dbReference type="Pfam" id="PF07714">
    <property type="entry name" value="PK_Tyr_Ser-Thr"/>
    <property type="match status" value="1"/>
</dbReference>
<sequence>MGSANGFYSGEEEFNLEAKWLIDPKLLFVGPKIGEGAHAKVYEGKYRNQNVAIKIVHKGETPEEIAKRESRFGREVAMLSRVQHKNLVKVVFKSQTCVWFIGACKEPVMVIVTELLLGGTLRKYLLNLRPRCLDTGVAIRFALDIARAMECLHSHGIIHRDLKPENLLLTADHKTVKLADFGLAREESLTEMMTAETGTYRWMAPELYSTVTLRHGEKKHYNHKVDAYSFAIVLWELVHNKLPFEGMSNLQAAYAAAFKNVRPSADDLPEDLAVIVTSCWKEDPNTRPNFTQIIQMLLHFLSSVSPPEPVIPARIFTSENHVLPPESPGSKFACNESYQNLMLKFVYLPVQYVSVIERFGKVGLRSWLINGRGLASKVKNASAPAAHQIKDCGAKRQCPNCNYSIDNKDVSHEWPGLPVGVKFDPSDAELVEHLEAKCGVGNSEQHKFIDEFIPTLEVHEGICYTHPENLPGSKKDGSSIHFFYRITNAYATGKRKRRKIHDENNLMKEHVRWHKTGKTKVVMENGFQKGCKKVMVLYQTLKKGSKQEKTNWVMHQYHLGPDEDEKEGEYVVSKIFYQQQKQSVKANDCCDNEEASVGANQTGPTTPKTVTPNPPRDGETPSYDDILDESLPFSPDQEVEVAKEPGQPSDAKIKCEMEYSTCLAGESQAADANDVHNSLLCDEHNDYSLLDSFGPNLGPSVDYTHSTCHLPEVNGNTTCGISELDNLELDSPPDFQLADLPFGSQENIFSWLDRL</sequence>
<dbReference type="PROSITE" id="PS00108">
    <property type="entry name" value="PROTEIN_KINASE_ST"/>
    <property type="match status" value="1"/>
</dbReference>
<dbReference type="PROSITE" id="PS50011">
    <property type="entry name" value="PROTEIN_KINASE_DOM"/>
    <property type="match status" value="1"/>
</dbReference>
<dbReference type="Gramene" id="Solyc02g093410.3.1">
    <property type="protein sequence ID" value="Solyc02g093410.3.1"/>
    <property type="gene ID" value="Solyc02g093410.3"/>
</dbReference>
<evidence type="ECO:0000259" key="12">
    <source>
        <dbReference type="PROSITE" id="PS50011"/>
    </source>
</evidence>
<keyword evidence="15" id="KW-1185">Reference proteome</keyword>
<evidence type="ECO:0000256" key="10">
    <source>
        <dbReference type="PROSITE-ProRule" id="PRU10141"/>
    </source>
</evidence>
<dbReference type="Gene3D" id="3.30.200.20">
    <property type="entry name" value="Phosphorylase Kinase, domain 1"/>
    <property type="match status" value="1"/>
</dbReference>
<dbReference type="GO" id="GO:0003700">
    <property type="term" value="F:DNA-binding transcription factor activity"/>
    <property type="evidence" value="ECO:0007669"/>
    <property type="project" value="InterPro"/>
</dbReference>
<feature type="binding site" evidence="10">
    <location>
        <position position="54"/>
    </location>
    <ligand>
        <name>ATP</name>
        <dbReference type="ChEBI" id="CHEBI:30616"/>
    </ligand>
</feature>
<dbReference type="PANTHER" id="PTHR31079:SF2">
    <property type="entry name" value="NAC DOMAIN CONTAINING PROTEIN 44-RELATED"/>
    <property type="match status" value="1"/>
</dbReference>
<feature type="domain" description="Protein kinase" evidence="12">
    <location>
        <begin position="27"/>
        <end position="301"/>
    </location>
</feature>
<dbReference type="PROSITE" id="PS51005">
    <property type="entry name" value="NAC"/>
    <property type="match status" value="1"/>
</dbReference>
<dbReference type="CDD" id="cd13999">
    <property type="entry name" value="STKc_MAP3K-like"/>
    <property type="match status" value="1"/>
</dbReference>
<evidence type="ECO:0000313" key="15">
    <source>
        <dbReference type="Proteomes" id="UP000004994"/>
    </source>
</evidence>
<dbReference type="FunFam" id="1.10.510.10:FF:000316">
    <property type="entry name" value="serine/threonine-protein kinase HT1"/>
    <property type="match status" value="1"/>
</dbReference>
<dbReference type="PANTHER" id="PTHR31079">
    <property type="entry name" value="NAC DOMAIN-CONTAINING PROTEIN 73"/>
    <property type="match status" value="1"/>
</dbReference>
<dbReference type="SUPFAM" id="SSF101941">
    <property type="entry name" value="NAC domain"/>
    <property type="match status" value="1"/>
</dbReference>
<dbReference type="STRING" id="4081.A0A3Q7FZU2"/>
<dbReference type="Proteomes" id="UP000004994">
    <property type="component" value="Chromosome 2"/>
</dbReference>
<evidence type="ECO:0000313" key="14">
    <source>
        <dbReference type="EnsemblPlants" id="Solyc02g093410.3.1"/>
    </source>
</evidence>
<dbReference type="FunFam" id="2.170.150.80:FF:000009">
    <property type="entry name" value="NAC domain-containing protein 8"/>
    <property type="match status" value="1"/>
</dbReference>
<keyword evidence="6" id="KW-0805">Transcription regulation</keyword>
<dbReference type="InterPro" id="IPR044799">
    <property type="entry name" value="SOG1-like"/>
</dbReference>
<keyword evidence="5 10" id="KW-0067">ATP-binding</keyword>
<keyword evidence="4" id="KW-0418">Kinase</keyword>
<dbReference type="AlphaFoldDB" id="A0A3Q7FZU2"/>
<evidence type="ECO:0000256" key="3">
    <source>
        <dbReference type="ARBA" id="ARBA00022741"/>
    </source>
</evidence>
<keyword evidence="8" id="KW-0804">Transcription</keyword>
<evidence type="ECO:0000256" key="2">
    <source>
        <dbReference type="ARBA" id="ARBA00022679"/>
    </source>
</evidence>
<dbReference type="GO" id="GO:0004674">
    <property type="term" value="F:protein serine/threonine kinase activity"/>
    <property type="evidence" value="ECO:0007669"/>
    <property type="project" value="UniProtKB-KW"/>
</dbReference>
<feature type="compositionally biased region" description="Low complexity" evidence="11">
    <location>
        <begin position="602"/>
        <end position="611"/>
    </location>
</feature>
<name>A0A3Q7FZU2_SOLLC</name>
<dbReference type="InParanoid" id="A0A3Q7FZU2"/>
<dbReference type="InterPro" id="IPR001245">
    <property type="entry name" value="Ser-Thr/Tyr_kinase_cat_dom"/>
</dbReference>
<dbReference type="PRINTS" id="PR00109">
    <property type="entry name" value="TYRKINASE"/>
</dbReference>
<keyword evidence="9" id="KW-0539">Nucleus</keyword>
<dbReference type="InterPro" id="IPR008271">
    <property type="entry name" value="Ser/Thr_kinase_AS"/>
</dbReference>
<protein>
    <recommendedName>
        <fullName evidence="16">Protein kinase domain-containing protein</fullName>
    </recommendedName>
</protein>
<keyword evidence="3 10" id="KW-0547">Nucleotide-binding</keyword>
<dbReference type="Gene3D" id="1.10.510.10">
    <property type="entry name" value="Transferase(Phosphotransferase) domain 1"/>
    <property type="match status" value="1"/>
</dbReference>
<feature type="region of interest" description="Disordered" evidence="11">
    <location>
        <begin position="594"/>
        <end position="623"/>
    </location>
</feature>
<organism evidence="14">
    <name type="scientific">Solanum lycopersicum</name>
    <name type="common">Tomato</name>
    <name type="synonym">Lycopersicon esculentum</name>
    <dbReference type="NCBI Taxonomy" id="4081"/>
    <lineage>
        <taxon>Eukaryota</taxon>
        <taxon>Viridiplantae</taxon>
        <taxon>Streptophyta</taxon>
        <taxon>Embryophyta</taxon>
        <taxon>Tracheophyta</taxon>
        <taxon>Spermatophyta</taxon>
        <taxon>Magnoliopsida</taxon>
        <taxon>eudicotyledons</taxon>
        <taxon>Gunneridae</taxon>
        <taxon>Pentapetalae</taxon>
        <taxon>asterids</taxon>
        <taxon>lamiids</taxon>
        <taxon>Solanales</taxon>
        <taxon>Solanaceae</taxon>
        <taxon>Solanoideae</taxon>
        <taxon>Solaneae</taxon>
        <taxon>Solanum</taxon>
        <taxon>Solanum subgen. Lycopersicon</taxon>
    </lineage>
</organism>
<dbReference type="InterPro" id="IPR000719">
    <property type="entry name" value="Prot_kinase_dom"/>
</dbReference>
<evidence type="ECO:0000256" key="6">
    <source>
        <dbReference type="ARBA" id="ARBA00023015"/>
    </source>
</evidence>
<dbReference type="InterPro" id="IPR017441">
    <property type="entry name" value="Protein_kinase_ATP_BS"/>
</dbReference>
<dbReference type="GO" id="GO:0004672">
    <property type="term" value="F:protein kinase activity"/>
    <property type="evidence" value="ECO:0000318"/>
    <property type="project" value="GO_Central"/>
</dbReference>
<reference evidence="14" key="1">
    <citation type="journal article" date="2012" name="Nature">
        <title>The tomato genome sequence provides insights into fleshy fruit evolution.</title>
        <authorList>
            <consortium name="Tomato Genome Consortium"/>
        </authorList>
    </citation>
    <scope>NUCLEOTIDE SEQUENCE [LARGE SCALE GENOMIC DNA]</scope>
    <source>
        <strain evidence="14">cv. Heinz 1706</strain>
    </source>
</reference>
<evidence type="ECO:0000256" key="9">
    <source>
        <dbReference type="ARBA" id="ARBA00023242"/>
    </source>
</evidence>
<evidence type="ECO:0000256" key="11">
    <source>
        <dbReference type="SAM" id="MobiDB-lite"/>
    </source>
</evidence>
<evidence type="ECO:0000256" key="5">
    <source>
        <dbReference type="ARBA" id="ARBA00022840"/>
    </source>
</evidence>
<evidence type="ECO:0000256" key="4">
    <source>
        <dbReference type="ARBA" id="ARBA00022777"/>
    </source>
</evidence>
<keyword evidence="7" id="KW-0238">DNA-binding</keyword>
<dbReference type="PaxDb" id="4081-Solyc02g093420.2.1"/>
<dbReference type="SMART" id="SM00220">
    <property type="entry name" value="S_TKc"/>
    <property type="match status" value="1"/>
</dbReference>
<dbReference type="InterPro" id="IPR003441">
    <property type="entry name" value="NAC-dom"/>
</dbReference>